<accession>A0A1Q3CD38</accession>
<evidence type="ECO:0000313" key="2">
    <source>
        <dbReference type="EMBL" id="GAV78146.1"/>
    </source>
</evidence>
<dbReference type="STRING" id="3775.A0A1Q3CD38"/>
<reference evidence="3" key="1">
    <citation type="submission" date="2016-04" db="EMBL/GenBank/DDBJ databases">
        <title>Cephalotus genome sequencing.</title>
        <authorList>
            <person name="Fukushima K."/>
            <person name="Hasebe M."/>
            <person name="Fang X."/>
        </authorList>
    </citation>
    <scope>NUCLEOTIDE SEQUENCE [LARGE SCALE GENOMIC DNA]</scope>
    <source>
        <strain evidence="3">cv. St1</strain>
    </source>
</reference>
<evidence type="ECO:0000256" key="1">
    <source>
        <dbReference type="SAM" id="MobiDB-lite"/>
    </source>
</evidence>
<sequence length="291" mass="33376">MARLMRPLRQMQCPMLHHQSCCSLVTFNHILPSSSLFALPTALTTKTTWHHRNVHQRSCGLRLPDAPAPSDSLEDQTDHSDSEFKKSRNQKKREAKIAVRWAMDLASFSTPQIKLILRAASLEQDVFEAIMLVKRLGPDVREGKRRQFNYIGKLLRGIEPKLMDTLIQATKDGDHGTLHTFVGSKAQIIRDDDEETDYEEEEEQGSSEYNMIAIRWFDGLINKNEKITSEVYAVNSVDFDRQELRRLVRKVHAVQECQTVIEQDEVNAAIMGAKKSLMRFLHSLAKHIPIE</sequence>
<dbReference type="PANTHER" id="PTHR36898">
    <property type="entry name" value="OSJNBB0026I12.6 PROTEIN"/>
    <property type="match status" value="1"/>
</dbReference>
<dbReference type="Proteomes" id="UP000187406">
    <property type="component" value="Unassembled WGS sequence"/>
</dbReference>
<dbReference type="CDD" id="cd16331">
    <property type="entry name" value="YjgA-like"/>
    <property type="match status" value="1"/>
</dbReference>
<feature type="compositionally biased region" description="Basic and acidic residues" evidence="1">
    <location>
        <begin position="76"/>
        <end position="86"/>
    </location>
</feature>
<dbReference type="InParanoid" id="A0A1Q3CD38"/>
<dbReference type="PANTHER" id="PTHR36898:SF1">
    <property type="entry name" value="OS04G0250700 PROTEIN"/>
    <property type="match status" value="1"/>
</dbReference>
<dbReference type="AlphaFoldDB" id="A0A1Q3CD38"/>
<dbReference type="InterPro" id="IPR023153">
    <property type="entry name" value="DarP_sf"/>
</dbReference>
<dbReference type="Gene3D" id="1.10.60.30">
    <property type="entry name" value="PSPTO4464-like domains"/>
    <property type="match status" value="1"/>
</dbReference>
<name>A0A1Q3CD38_CEPFO</name>
<dbReference type="SUPFAM" id="SSF158710">
    <property type="entry name" value="PSPTO4464-like"/>
    <property type="match status" value="1"/>
</dbReference>
<evidence type="ECO:0000313" key="3">
    <source>
        <dbReference type="Proteomes" id="UP000187406"/>
    </source>
</evidence>
<dbReference type="EMBL" id="BDDD01001746">
    <property type="protein sequence ID" value="GAV78146.1"/>
    <property type="molecule type" value="Genomic_DNA"/>
</dbReference>
<dbReference type="Pfam" id="PF04751">
    <property type="entry name" value="DarP"/>
    <property type="match status" value="1"/>
</dbReference>
<keyword evidence="3" id="KW-1185">Reference proteome</keyword>
<organism evidence="2 3">
    <name type="scientific">Cephalotus follicularis</name>
    <name type="common">Albany pitcher plant</name>
    <dbReference type="NCBI Taxonomy" id="3775"/>
    <lineage>
        <taxon>Eukaryota</taxon>
        <taxon>Viridiplantae</taxon>
        <taxon>Streptophyta</taxon>
        <taxon>Embryophyta</taxon>
        <taxon>Tracheophyta</taxon>
        <taxon>Spermatophyta</taxon>
        <taxon>Magnoliopsida</taxon>
        <taxon>eudicotyledons</taxon>
        <taxon>Gunneridae</taxon>
        <taxon>Pentapetalae</taxon>
        <taxon>rosids</taxon>
        <taxon>fabids</taxon>
        <taxon>Oxalidales</taxon>
        <taxon>Cephalotaceae</taxon>
        <taxon>Cephalotus</taxon>
    </lineage>
</organism>
<dbReference type="InterPro" id="IPR006839">
    <property type="entry name" value="DarP"/>
</dbReference>
<protein>
    <submittedName>
        <fullName evidence="2">DUF615 domain-containing protein</fullName>
    </submittedName>
</protein>
<proteinExistence type="predicted"/>
<comment type="caution">
    <text evidence="2">The sequence shown here is derived from an EMBL/GenBank/DDBJ whole genome shotgun (WGS) entry which is preliminary data.</text>
</comment>
<dbReference type="OrthoDB" id="1932188at2759"/>
<gene>
    <name evidence="2" type="ORF">CFOL_v3_21614</name>
</gene>
<feature type="region of interest" description="Disordered" evidence="1">
    <location>
        <begin position="60"/>
        <end position="89"/>
    </location>
</feature>